<keyword evidence="3" id="KW-1185">Reference proteome</keyword>
<evidence type="ECO:0000256" key="1">
    <source>
        <dbReference type="SAM" id="SignalP"/>
    </source>
</evidence>
<feature type="chain" id="PRO_5021379229" description="Secreted protein" evidence="1">
    <location>
        <begin position="19"/>
        <end position="71"/>
    </location>
</feature>
<feature type="signal peptide" evidence="1">
    <location>
        <begin position="1"/>
        <end position="18"/>
    </location>
</feature>
<protein>
    <recommendedName>
        <fullName evidence="4">Secreted protein</fullName>
    </recommendedName>
</protein>
<dbReference type="AlphaFoldDB" id="A0A4Z2E2G1"/>
<evidence type="ECO:0000313" key="3">
    <source>
        <dbReference type="Proteomes" id="UP000314294"/>
    </source>
</evidence>
<evidence type="ECO:0008006" key="4">
    <source>
        <dbReference type="Google" id="ProtNLM"/>
    </source>
</evidence>
<reference evidence="2 3" key="1">
    <citation type="submission" date="2019-03" db="EMBL/GenBank/DDBJ databases">
        <title>First draft genome of Liparis tanakae, snailfish: a comprehensive survey of snailfish specific genes.</title>
        <authorList>
            <person name="Kim W."/>
            <person name="Song I."/>
            <person name="Jeong J.-H."/>
            <person name="Kim D."/>
            <person name="Kim S."/>
            <person name="Ryu S."/>
            <person name="Song J.Y."/>
            <person name="Lee S.K."/>
        </authorList>
    </citation>
    <scope>NUCLEOTIDE SEQUENCE [LARGE SCALE GENOMIC DNA]</scope>
    <source>
        <tissue evidence="2">Muscle</tissue>
    </source>
</reference>
<sequence length="71" mass="8064">MFLFFLLQLLAVRRRSDGDRDGLMVTLKRRPWFPGADLPHVHRLVSSYLGAAAGASRTHLRGLRLRPLPRG</sequence>
<gene>
    <name evidence="2" type="ORF">EYF80_066961</name>
</gene>
<accession>A0A4Z2E2G1</accession>
<dbReference type="Proteomes" id="UP000314294">
    <property type="component" value="Unassembled WGS sequence"/>
</dbReference>
<name>A0A4Z2E2G1_9TELE</name>
<comment type="caution">
    <text evidence="2">The sequence shown here is derived from an EMBL/GenBank/DDBJ whole genome shotgun (WGS) entry which is preliminary data.</text>
</comment>
<keyword evidence="1" id="KW-0732">Signal</keyword>
<organism evidence="2 3">
    <name type="scientific">Liparis tanakae</name>
    <name type="common">Tanaka's snailfish</name>
    <dbReference type="NCBI Taxonomy" id="230148"/>
    <lineage>
        <taxon>Eukaryota</taxon>
        <taxon>Metazoa</taxon>
        <taxon>Chordata</taxon>
        <taxon>Craniata</taxon>
        <taxon>Vertebrata</taxon>
        <taxon>Euteleostomi</taxon>
        <taxon>Actinopterygii</taxon>
        <taxon>Neopterygii</taxon>
        <taxon>Teleostei</taxon>
        <taxon>Neoteleostei</taxon>
        <taxon>Acanthomorphata</taxon>
        <taxon>Eupercaria</taxon>
        <taxon>Perciformes</taxon>
        <taxon>Cottioidei</taxon>
        <taxon>Cottales</taxon>
        <taxon>Liparidae</taxon>
        <taxon>Liparis</taxon>
    </lineage>
</organism>
<evidence type="ECO:0000313" key="2">
    <source>
        <dbReference type="EMBL" id="TNN22923.1"/>
    </source>
</evidence>
<dbReference type="EMBL" id="SRLO01020477">
    <property type="protein sequence ID" value="TNN22923.1"/>
    <property type="molecule type" value="Genomic_DNA"/>
</dbReference>
<proteinExistence type="predicted"/>